<feature type="transmembrane region" description="Helical" evidence="2">
    <location>
        <begin position="6"/>
        <end position="27"/>
    </location>
</feature>
<feature type="transmembrane region" description="Helical" evidence="2">
    <location>
        <begin position="64"/>
        <end position="85"/>
    </location>
</feature>
<dbReference type="GO" id="GO:0015385">
    <property type="term" value="F:sodium:proton antiporter activity"/>
    <property type="evidence" value="ECO:0007669"/>
    <property type="project" value="TreeGrafter"/>
</dbReference>
<evidence type="ECO:0000256" key="2">
    <source>
        <dbReference type="SAM" id="Phobius"/>
    </source>
</evidence>
<dbReference type="AlphaFoldDB" id="A0A1H9F449"/>
<dbReference type="PANTHER" id="PTHR34703">
    <property type="entry name" value="ANTIPORTER SUBUNIT MNHG2-RELATED"/>
    <property type="match status" value="1"/>
</dbReference>
<dbReference type="InterPro" id="IPR005133">
    <property type="entry name" value="PhaG_MnhG_YufB"/>
</dbReference>
<keyword evidence="2" id="KW-0472">Membrane</keyword>
<evidence type="ECO:0000313" key="3">
    <source>
        <dbReference type="EMBL" id="SEQ32657.1"/>
    </source>
</evidence>
<accession>A0A1H9F449</accession>
<sequence length="114" mass="11518">MTVLELLGHVLTGTGTALVAVAALGLIRLPDAYNRANAVAKAAALGVVCVLLGVLLLMPGVFTAVVLGLGVLLQLVTTPFAAYAVGRSAYRSGAPLARATHRDDLGGAPRDGGW</sequence>
<comment type="similarity">
    <text evidence="1">Belongs to the CPA3 antiporters (TC 2.A.63) subunit G family.</text>
</comment>
<evidence type="ECO:0000313" key="4">
    <source>
        <dbReference type="Proteomes" id="UP000199055"/>
    </source>
</evidence>
<proteinExistence type="inferred from homology"/>
<feature type="transmembrane region" description="Helical" evidence="2">
    <location>
        <begin position="39"/>
        <end position="58"/>
    </location>
</feature>
<evidence type="ECO:0000256" key="1">
    <source>
        <dbReference type="ARBA" id="ARBA00008404"/>
    </source>
</evidence>
<keyword evidence="2" id="KW-1133">Transmembrane helix</keyword>
<name>A0A1H9F449_9ACTN</name>
<keyword evidence="2" id="KW-0812">Transmembrane</keyword>
<dbReference type="Pfam" id="PF03334">
    <property type="entry name" value="PhaG_MnhG_YufB"/>
    <property type="match status" value="1"/>
</dbReference>
<dbReference type="STRING" id="403935.SAMN05216481_10650"/>
<gene>
    <name evidence="3" type="ORF">SAMN05216481_10650</name>
</gene>
<dbReference type="Proteomes" id="UP000199055">
    <property type="component" value="Unassembled WGS sequence"/>
</dbReference>
<organism evidence="3 4">
    <name type="scientific">Streptomyces radiopugnans</name>
    <dbReference type="NCBI Taxonomy" id="403935"/>
    <lineage>
        <taxon>Bacteria</taxon>
        <taxon>Bacillati</taxon>
        <taxon>Actinomycetota</taxon>
        <taxon>Actinomycetes</taxon>
        <taxon>Kitasatosporales</taxon>
        <taxon>Streptomycetaceae</taxon>
        <taxon>Streptomyces</taxon>
    </lineage>
</organism>
<dbReference type="PANTHER" id="PTHR34703:SF1">
    <property type="entry name" value="ANTIPORTER SUBUNIT MNHG2-RELATED"/>
    <property type="match status" value="1"/>
</dbReference>
<dbReference type="EMBL" id="FOET01000006">
    <property type="protein sequence ID" value="SEQ32657.1"/>
    <property type="molecule type" value="Genomic_DNA"/>
</dbReference>
<reference evidence="3 4" key="1">
    <citation type="submission" date="2016-10" db="EMBL/GenBank/DDBJ databases">
        <authorList>
            <person name="de Groot N.N."/>
        </authorList>
    </citation>
    <scope>NUCLEOTIDE SEQUENCE [LARGE SCALE GENOMIC DNA]</scope>
    <source>
        <strain evidence="3 4">CGMCC 4.3519</strain>
    </source>
</reference>
<protein>
    <submittedName>
        <fullName evidence="3">Multicomponent Na+:H+ antiporter subunit G</fullName>
    </submittedName>
</protein>
<keyword evidence="4" id="KW-1185">Reference proteome</keyword>